<gene>
    <name evidence="9" type="ORF">GCM10017083_09180</name>
</gene>
<reference evidence="9" key="2">
    <citation type="submission" date="2020-09" db="EMBL/GenBank/DDBJ databases">
        <authorList>
            <person name="Sun Q."/>
            <person name="Kim S."/>
        </authorList>
    </citation>
    <scope>NUCLEOTIDE SEQUENCE</scope>
    <source>
        <strain evidence="9">KCTC 42651</strain>
    </source>
</reference>
<evidence type="ECO:0000256" key="5">
    <source>
        <dbReference type="ARBA" id="ARBA00022692"/>
    </source>
</evidence>
<evidence type="ECO:0000256" key="8">
    <source>
        <dbReference type="SAM" id="Phobius"/>
    </source>
</evidence>
<protein>
    <recommendedName>
        <fullName evidence="11">AEC family transporter</fullName>
    </recommendedName>
</protein>
<feature type="transmembrane region" description="Helical" evidence="8">
    <location>
        <begin position="35"/>
        <end position="53"/>
    </location>
</feature>
<sequence>MNSIVNVVLPVFGLILTGYLAGWRNLLGRASSEALNGFVFYFALPVLLFLAMARIDTATVLNGPYIAAYLLGQVATMTIGIAVARTLFRVSFAEAATHGTVGIYGNVGYMGIPLVLTAFGESWLPPVVIATIINAALNIAILTAVIESGRQDGSGAKALRKVAVSVASSPILVAPVLGFLWALAGLSLPAPLVTYGTILGAAAGPCALFSIGLSLVGLPLSEGRAEVASMTFLKLLVHPVAAWAFAAWLLADQPQLFVICILMAALPTGANLFVLVQRYKIYVARTSTGILATTTLSLLTLSGLFYLFASSGLHL</sequence>
<dbReference type="PANTHER" id="PTHR36838">
    <property type="entry name" value="AUXIN EFFLUX CARRIER FAMILY PROTEIN"/>
    <property type="match status" value="1"/>
</dbReference>
<dbReference type="GO" id="GO:0055085">
    <property type="term" value="P:transmembrane transport"/>
    <property type="evidence" value="ECO:0007669"/>
    <property type="project" value="InterPro"/>
</dbReference>
<dbReference type="InterPro" id="IPR038770">
    <property type="entry name" value="Na+/solute_symporter_sf"/>
</dbReference>
<comment type="subcellular location">
    <subcellularLocation>
        <location evidence="1">Cell membrane</location>
        <topology evidence="1">Multi-pass membrane protein</topology>
    </subcellularLocation>
</comment>
<evidence type="ECO:0000256" key="1">
    <source>
        <dbReference type="ARBA" id="ARBA00004651"/>
    </source>
</evidence>
<dbReference type="GO" id="GO:0005886">
    <property type="term" value="C:plasma membrane"/>
    <property type="evidence" value="ECO:0007669"/>
    <property type="project" value="UniProtKB-SubCell"/>
</dbReference>
<evidence type="ECO:0008006" key="11">
    <source>
        <dbReference type="Google" id="ProtNLM"/>
    </source>
</evidence>
<dbReference type="InterPro" id="IPR004776">
    <property type="entry name" value="Mem_transp_PIN-like"/>
</dbReference>
<evidence type="ECO:0000256" key="7">
    <source>
        <dbReference type="ARBA" id="ARBA00023136"/>
    </source>
</evidence>
<feature type="transmembrane region" description="Helical" evidence="8">
    <location>
        <begin position="126"/>
        <end position="146"/>
    </location>
</feature>
<keyword evidence="3" id="KW-0813">Transport</keyword>
<comment type="similarity">
    <text evidence="2">Belongs to the auxin efflux carrier (TC 2.A.69) family.</text>
</comment>
<feature type="transmembrane region" description="Helical" evidence="8">
    <location>
        <begin position="256"/>
        <end position="276"/>
    </location>
</feature>
<evidence type="ECO:0000256" key="3">
    <source>
        <dbReference type="ARBA" id="ARBA00022448"/>
    </source>
</evidence>
<dbReference type="Pfam" id="PF03547">
    <property type="entry name" value="Mem_trans"/>
    <property type="match status" value="1"/>
</dbReference>
<feature type="transmembrane region" description="Helical" evidence="8">
    <location>
        <begin position="65"/>
        <end position="88"/>
    </location>
</feature>
<proteinExistence type="inferred from homology"/>
<evidence type="ECO:0000313" key="10">
    <source>
        <dbReference type="Proteomes" id="UP000630353"/>
    </source>
</evidence>
<feature type="transmembrane region" description="Helical" evidence="8">
    <location>
        <begin position="6"/>
        <end position="23"/>
    </location>
</feature>
<keyword evidence="5 8" id="KW-0812">Transmembrane</keyword>
<dbReference type="Proteomes" id="UP000630353">
    <property type="component" value="Unassembled WGS sequence"/>
</dbReference>
<name>A0A919CPI5_9PROT</name>
<keyword evidence="10" id="KW-1185">Reference proteome</keyword>
<feature type="transmembrane region" description="Helical" evidence="8">
    <location>
        <begin position="158"/>
        <end position="183"/>
    </location>
</feature>
<dbReference type="EMBL" id="BMZS01000002">
    <property type="protein sequence ID" value="GHD43274.1"/>
    <property type="molecule type" value="Genomic_DNA"/>
</dbReference>
<dbReference type="Gene3D" id="1.20.1530.20">
    <property type="match status" value="1"/>
</dbReference>
<keyword evidence="7 8" id="KW-0472">Membrane</keyword>
<organism evidence="9 10">
    <name type="scientific">Thalassobaculum fulvum</name>
    <dbReference type="NCBI Taxonomy" id="1633335"/>
    <lineage>
        <taxon>Bacteria</taxon>
        <taxon>Pseudomonadati</taxon>
        <taxon>Pseudomonadota</taxon>
        <taxon>Alphaproteobacteria</taxon>
        <taxon>Rhodospirillales</taxon>
        <taxon>Thalassobaculaceae</taxon>
        <taxon>Thalassobaculum</taxon>
    </lineage>
</organism>
<comment type="caution">
    <text evidence="9">The sequence shown here is derived from an EMBL/GenBank/DDBJ whole genome shotgun (WGS) entry which is preliminary data.</text>
</comment>
<evidence type="ECO:0000256" key="4">
    <source>
        <dbReference type="ARBA" id="ARBA00022475"/>
    </source>
</evidence>
<keyword evidence="6 8" id="KW-1133">Transmembrane helix</keyword>
<evidence type="ECO:0000256" key="2">
    <source>
        <dbReference type="ARBA" id="ARBA00010145"/>
    </source>
</evidence>
<evidence type="ECO:0000256" key="6">
    <source>
        <dbReference type="ARBA" id="ARBA00022989"/>
    </source>
</evidence>
<dbReference type="AlphaFoldDB" id="A0A919CPI5"/>
<feature type="transmembrane region" description="Helical" evidence="8">
    <location>
        <begin position="195"/>
        <end position="220"/>
    </location>
</feature>
<feature type="transmembrane region" description="Helical" evidence="8">
    <location>
        <begin position="288"/>
        <end position="309"/>
    </location>
</feature>
<dbReference type="PANTHER" id="PTHR36838:SF3">
    <property type="entry name" value="TRANSPORTER AUXIN EFFLUX CARRIER EC FAMILY"/>
    <property type="match status" value="1"/>
</dbReference>
<reference evidence="9" key="1">
    <citation type="journal article" date="2014" name="Int. J. Syst. Evol. Microbiol.">
        <title>Complete genome sequence of Corynebacterium casei LMG S-19264T (=DSM 44701T), isolated from a smear-ripened cheese.</title>
        <authorList>
            <consortium name="US DOE Joint Genome Institute (JGI-PGF)"/>
            <person name="Walter F."/>
            <person name="Albersmeier A."/>
            <person name="Kalinowski J."/>
            <person name="Ruckert C."/>
        </authorList>
    </citation>
    <scope>NUCLEOTIDE SEQUENCE</scope>
    <source>
        <strain evidence="9">KCTC 42651</strain>
    </source>
</reference>
<keyword evidence="4" id="KW-1003">Cell membrane</keyword>
<dbReference type="RefSeq" id="WP_189987752.1">
    <property type="nucleotide sequence ID" value="NZ_BMZS01000002.1"/>
</dbReference>
<evidence type="ECO:0000313" key="9">
    <source>
        <dbReference type="EMBL" id="GHD43274.1"/>
    </source>
</evidence>
<feature type="transmembrane region" description="Helical" evidence="8">
    <location>
        <begin position="232"/>
        <end position="250"/>
    </location>
</feature>
<accession>A0A919CPI5</accession>
<feature type="transmembrane region" description="Helical" evidence="8">
    <location>
        <begin position="100"/>
        <end position="120"/>
    </location>
</feature>